<evidence type="ECO:0000313" key="9">
    <source>
        <dbReference type="EMBL" id="AFJ24856.1"/>
    </source>
</evidence>
<keyword evidence="3 7" id="KW-0853">WD repeat</keyword>
<dbReference type="InterPro" id="IPR019775">
    <property type="entry name" value="WD40_repeat_CS"/>
</dbReference>
<protein>
    <submittedName>
        <fullName evidence="9">Retinoblastoma binding protein-1</fullName>
    </submittedName>
</protein>
<feature type="repeat" description="WD" evidence="7">
    <location>
        <begin position="221"/>
        <end position="263"/>
    </location>
</feature>
<dbReference type="OrthoDB" id="427795at2759"/>
<keyword evidence="6" id="KW-0539">Nucleus</keyword>
<evidence type="ECO:0000256" key="5">
    <source>
        <dbReference type="ARBA" id="ARBA00022853"/>
    </source>
</evidence>
<evidence type="ECO:0000256" key="3">
    <source>
        <dbReference type="ARBA" id="ARBA00022574"/>
    </source>
</evidence>
<dbReference type="PROSITE" id="PS50294">
    <property type="entry name" value="WD_REPEATS_REGION"/>
    <property type="match status" value="3"/>
</dbReference>
<dbReference type="PROSITE" id="PS00678">
    <property type="entry name" value="WD_REPEATS_1"/>
    <property type="match status" value="3"/>
</dbReference>
<reference evidence="9" key="1">
    <citation type="journal article" date="2012" name="Genes Dev.">
        <title>A molecular wound response program associated with regeneration initiation in planarians.</title>
        <authorList>
            <person name="Wenemoser D."/>
            <person name="Lapan S.W."/>
            <person name="Wilkinson A.W."/>
            <person name="Bell G.W."/>
            <person name="Reddien P.W."/>
        </authorList>
    </citation>
    <scope>NUCLEOTIDE SEQUENCE</scope>
</reference>
<dbReference type="PANTHER" id="PTHR22850">
    <property type="entry name" value="WD40 REPEAT FAMILY"/>
    <property type="match status" value="1"/>
</dbReference>
<dbReference type="EMBL" id="JX010613">
    <property type="protein sequence ID" value="AFJ24856.1"/>
    <property type="molecule type" value="mRNA"/>
</dbReference>
<evidence type="ECO:0000256" key="7">
    <source>
        <dbReference type="PROSITE-ProRule" id="PRU00221"/>
    </source>
</evidence>
<evidence type="ECO:0000256" key="6">
    <source>
        <dbReference type="ARBA" id="ARBA00023242"/>
    </source>
</evidence>
<comment type="subcellular location">
    <subcellularLocation>
        <location evidence="1">Nucleus</location>
    </subcellularLocation>
</comment>
<feature type="repeat" description="WD" evidence="7">
    <location>
        <begin position="308"/>
        <end position="350"/>
    </location>
</feature>
<dbReference type="PRINTS" id="PR00320">
    <property type="entry name" value="GPROTEINBRPT"/>
</dbReference>
<proteinExistence type="evidence at transcript level"/>
<dbReference type="InterPro" id="IPR022052">
    <property type="entry name" value="Histone-bd_RBBP4-like_N"/>
</dbReference>
<evidence type="ECO:0000259" key="8">
    <source>
        <dbReference type="Pfam" id="PF12265"/>
    </source>
</evidence>
<organism evidence="9">
    <name type="scientific">Schmidtea mediterranea</name>
    <name type="common">Freshwater planarian flatworm</name>
    <dbReference type="NCBI Taxonomy" id="79327"/>
    <lineage>
        <taxon>Eukaryota</taxon>
        <taxon>Metazoa</taxon>
        <taxon>Spiralia</taxon>
        <taxon>Lophotrochozoa</taxon>
        <taxon>Platyhelminthes</taxon>
        <taxon>Rhabditophora</taxon>
        <taxon>Seriata</taxon>
        <taxon>Tricladida</taxon>
        <taxon>Continenticola</taxon>
        <taxon>Geoplanoidea</taxon>
        <taxon>Dugesiidae</taxon>
        <taxon>Schmidtea</taxon>
    </lineage>
</organism>
<accession>I1ZIK2</accession>
<dbReference type="InterPro" id="IPR036322">
    <property type="entry name" value="WD40_repeat_dom_sf"/>
</dbReference>
<dbReference type="GO" id="GO:0005634">
    <property type="term" value="C:nucleus"/>
    <property type="evidence" value="ECO:0007669"/>
    <property type="project" value="UniProtKB-SubCell"/>
</dbReference>
<dbReference type="Gene3D" id="2.130.10.10">
    <property type="entry name" value="YVTN repeat-like/Quinoprotein amine dehydrogenase"/>
    <property type="match status" value="1"/>
</dbReference>
<dbReference type="InterPro" id="IPR001680">
    <property type="entry name" value="WD40_rpt"/>
</dbReference>
<dbReference type="SUPFAM" id="SSF50978">
    <property type="entry name" value="WD40 repeat-like"/>
    <property type="match status" value="1"/>
</dbReference>
<dbReference type="InterPro" id="IPR050459">
    <property type="entry name" value="WD_repeat_RBAP46/RBAP48/MSI1"/>
</dbReference>
<dbReference type="Pfam" id="PF12265">
    <property type="entry name" value="CAF1C_H4-bd"/>
    <property type="match status" value="1"/>
</dbReference>
<sequence length="401" mass="45484">MIEDISNYSNSFCKDNIRWKKNISFLYDFVKTNNLTWPSLTVQWMPDITKLEDKDYVIQRIIVGTQTEEEQDYLLIASVTVPNEYKCFESKHYDAEKDEFGGYGLVTAHTDISIKINHDGCINRARYLPQCPNVIATKSSNGNVYLFDYTRHPSKPDQSGKCKPDLVLKGHSQEGFGLSWNIKNAGVLLSSAVDGTIQLWDINCTPENKNDFKVLNSLSQYLGHEGSVEDVCWHKFSDQLFGSVGVDKNLLIWDRRESKPAVKVMAHSDDVVTLDFNPFSEYILATGSEDKTIGLWDLRNMGGSLKYLRGHEGSIGQLQWSLHKETILASGGSDNKVHLWDLKKTGTSKENTYSEELAFIHAGHCSRVIDFAWNGNEPLMMASVSYDNILQLWQPSEFLKL</sequence>
<dbReference type="InterPro" id="IPR020472">
    <property type="entry name" value="WD40_PAC1"/>
</dbReference>
<evidence type="ECO:0000256" key="1">
    <source>
        <dbReference type="ARBA" id="ARBA00004123"/>
    </source>
</evidence>
<dbReference type="AlphaFoldDB" id="I1ZIK2"/>
<feature type="repeat" description="WD" evidence="7">
    <location>
        <begin position="168"/>
        <end position="203"/>
    </location>
</feature>
<dbReference type="PROSITE" id="PS50082">
    <property type="entry name" value="WD_REPEATS_2"/>
    <property type="match status" value="4"/>
</dbReference>
<keyword evidence="4" id="KW-0677">Repeat</keyword>
<feature type="repeat" description="WD" evidence="7">
    <location>
        <begin position="264"/>
        <end position="300"/>
    </location>
</feature>
<keyword evidence="5" id="KW-0156">Chromatin regulator</keyword>
<evidence type="ECO:0000256" key="4">
    <source>
        <dbReference type="ARBA" id="ARBA00022737"/>
    </source>
</evidence>
<feature type="domain" description="Histone-binding protein RBBP4-like N-terminal" evidence="8">
    <location>
        <begin position="18"/>
        <end position="83"/>
    </location>
</feature>
<name>I1ZIK2_SCHMD</name>
<dbReference type="InterPro" id="IPR015943">
    <property type="entry name" value="WD40/YVTN_repeat-like_dom_sf"/>
</dbReference>
<evidence type="ECO:0000256" key="2">
    <source>
        <dbReference type="ARBA" id="ARBA00009341"/>
    </source>
</evidence>
<dbReference type="GO" id="GO:0006325">
    <property type="term" value="P:chromatin organization"/>
    <property type="evidence" value="ECO:0007669"/>
    <property type="project" value="UniProtKB-KW"/>
</dbReference>
<dbReference type="SMART" id="SM00320">
    <property type="entry name" value="WD40"/>
    <property type="match status" value="6"/>
</dbReference>
<dbReference type="Pfam" id="PF00400">
    <property type="entry name" value="WD40"/>
    <property type="match status" value="5"/>
</dbReference>
<comment type="similarity">
    <text evidence="2">Belongs to the WD repeat RBAP46/RBAP48/MSI1 family.</text>
</comment>